<dbReference type="Proteomes" id="UP000602647">
    <property type="component" value="Unassembled WGS sequence"/>
</dbReference>
<evidence type="ECO:0000256" key="2">
    <source>
        <dbReference type="SAM" id="MobiDB-lite"/>
    </source>
</evidence>
<keyword evidence="4" id="KW-1185">Reference proteome</keyword>
<feature type="region of interest" description="Disordered" evidence="2">
    <location>
        <begin position="144"/>
        <end position="177"/>
    </location>
</feature>
<gene>
    <name evidence="3" type="ORF">H9L42_16580</name>
</gene>
<dbReference type="AlphaFoldDB" id="A0A923NQV7"/>
<dbReference type="Pfam" id="PF06810">
    <property type="entry name" value="Phage_scaffold"/>
    <property type="match status" value="1"/>
</dbReference>
<dbReference type="RefSeq" id="WP_187304506.1">
    <property type="nucleotide sequence ID" value="NZ_JACRYT010000049.1"/>
</dbReference>
<accession>A0A923NQV7</accession>
<reference evidence="3" key="1">
    <citation type="submission" date="2020-08" db="EMBL/GenBank/DDBJ databases">
        <title>Genome public.</title>
        <authorList>
            <person name="Liu C."/>
            <person name="Sun Q."/>
        </authorList>
    </citation>
    <scope>NUCLEOTIDE SEQUENCE</scope>
    <source>
        <strain evidence="3">BX12</strain>
    </source>
</reference>
<evidence type="ECO:0000256" key="1">
    <source>
        <dbReference type="SAM" id="Coils"/>
    </source>
</evidence>
<proteinExistence type="predicted"/>
<organism evidence="3 4">
    <name type="scientific">Zhenpiania hominis</name>
    <dbReference type="NCBI Taxonomy" id="2763644"/>
    <lineage>
        <taxon>Bacteria</taxon>
        <taxon>Bacillati</taxon>
        <taxon>Bacillota</taxon>
        <taxon>Clostridia</taxon>
        <taxon>Peptostreptococcales</taxon>
        <taxon>Anaerovoracaceae</taxon>
        <taxon>Zhenpiania</taxon>
    </lineage>
</organism>
<protein>
    <submittedName>
        <fullName evidence="3">Phage scaffolding protein</fullName>
    </submittedName>
</protein>
<dbReference type="InterPro" id="IPR009636">
    <property type="entry name" value="SCAF"/>
</dbReference>
<comment type="caution">
    <text evidence="3">The sequence shown here is derived from an EMBL/GenBank/DDBJ whole genome shotgun (WGS) entry which is preliminary data.</text>
</comment>
<feature type="compositionally biased region" description="Basic and acidic residues" evidence="2">
    <location>
        <begin position="144"/>
        <end position="157"/>
    </location>
</feature>
<evidence type="ECO:0000313" key="3">
    <source>
        <dbReference type="EMBL" id="MBC6681424.1"/>
    </source>
</evidence>
<feature type="coiled-coil region" evidence="1">
    <location>
        <begin position="35"/>
        <end position="91"/>
    </location>
</feature>
<evidence type="ECO:0000313" key="4">
    <source>
        <dbReference type="Proteomes" id="UP000602647"/>
    </source>
</evidence>
<keyword evidence="1" id="KW-0175">Coiled coil</keyword>
<name>A0A923NQV7_9FIRM</name>
<sequence length="195" mass="21698">MLEWLKDVLGDSYTEEMDKKISDQIGKDFVARSDFNATNEAKKQLESQIKERDKQLSELKKLDAESLQAKVTELETANAEAKKQADAAIAKLKMDYAVETALSKANVMQNKAVIPFLDLDAVKLSEDGTLTGLSEQLEKLKTSEDTKFLFRQEEKPQVKGAQPGQARDGLPGGAPDFSKMTYEQVEAYYAENPQG</sequence>
<dbReference type="EMBL" id="JACRYT010000049">
    <property type="protein sequence ID" value="MBC6681424.1"/>
    <property type="molecule type" value="Genomic_DNA"/>
</dbReference>